<comment type="caution">
    <text evidence="1">The sequence shown here is derived from an EMBL/GenBank/DDBJ whole genome shotgun (WGS) entry which is preliminary data.</text>
</comment>
<gene>
    <name evidence="1" type="ORF">I0C86_33650</name>
</gene>
<reference evidence="1 2" key="1">
    <citation type="submission" date="2020-11" db="EMBL/GenBank/DDBJ databases">
        <title>A novel isolate from a Black sea contaminated sediment with potential to produce alkanes: Plantactinospora alkalitolerans sp. nov.</title>
        <authorList>
            <person name="Carro L."/>
            <person name="Veyisoglu A."/>
            <person name="Guven K."/>
            <person name="Schumann P."/>
            <person name="Klenk H.-P."/>
            <person name="Sahin N."/>
        </authorList>
    </citation>
    <scope>NUCLEOTIDE SEQUENCE [LARGE SCALE GENOMIC DNA]</scope>
    <source>
        <strain evidence="1 2">S1510</strain>
    </source>
</reference>
<evidence type="ECO:0000313" key="2">
    <source>
        <dbReference type="Proteomes" id="UP000638560"/>
    </source>
</evidence>
<keyword evidence="2" id="KW-1185">Reference proteome</keyword>
<organism evidence="1 2">
    <name type="scientific">Plantactinospora alkalitolerans</name>
    <dbReference type="NCBI Taxonomy" id="2789879"/>
    <lineage>
        <taxon>Bacteria</taxon>
        <taxon>Bacillati</taxon>
        <taxon>Actinomycetota</taxon>
        <taxon>Actinomycetes</taxon>
        <taxon>Micromonosporales</taxon>
        <taxon>Micromonosporaceae</taxon>
        <taxon>Plantactinospora</taxon>
    </lineage>
</organism>
<dbReference type="Proteomes" id="UP000638560">
    <property type="component" value="Unassembled WGS sequence"/>
</dbReference>
<accession>A0ABS0H5X4</accession>
<dbReference type="RefSeq" id="WP_196205344.1">
    <property type="nucleotide sequence ID" value="NZ_JADPUN010000297.1"/>
</dbReference>
<evidence type="ECO:0000313" key="1">
    <source>
        <dbReference type="EMBL" id="MBF9133843.1"/>
    </source>
</evidence>
<protein>
    <submittedName>
        <fullName evidence="1">Uncharacterized protein</fullName>
    </submittedName>
</protein>
<proteinExistence type="predicted"/>
<name>A0ABS0H5X4_9ACTN</name>
<sequence>MDVTPSGRARGLGRRIRCGLGLHQHRLRSADEVADPAAEVKHRTRRVYAQDLPSGEPSTDVIARFDKPNCDCVQLCEDCGDTIWVSTEHDWDSPRWGDICRRCGEKWVGDEA</sequence>
<dbReference type="EMBL" id="JADPUN010000297">
    <property type="protein sequence ID" value="MBF9133843.1"/>
    <property type="molecule type" value="Genomic_DNA"/>
</dbReference>